<gene>
    <name evidence="9" type="ORF">BC05F1_00876</name>
</gene>
<dbReference type="EMBL" id="FMBE01000012">
    <property type="protein sequence ID" value="SCB94037.1"/>
    <property type="molecule type" value="Genomic_DNA"/>
</dbReference>
<feature type="transmembrane region" description="Helical" evidence="7">
    <location>
        <begin position="218"/>
        <end position="235"/>
    </location>
</feature>
<feature type="domain" description="Major facilitator superfamily (MFS) profile" evidence="8">
    <location>
        <begin position="1"/>
        <end position="411"/>
    </location>
</feature>
<accession>A0A1C4AHI5</accession>
<dbReference type="PROSITE" id="PS50850">
    <property type="entry name" value="MFS"/>
    <property type="match status" value="1"/>
</dbReference>
<evidence type="ECO:0000256" key="5">
    <source>
        <dbReference type="ARBA" id="ARBA00022989"/>
    </source>
</evidence>
<keyword evidence="4 7" id="KW-0812">Transmembrane</keyword>
<evidence type="ECO:0000256" key="6">
    <source>
        <dbReference type="ARBA" id="ARBA00023136"/>
    </source>
</evidence>
<dbReference type="AlphaFoldDB" id="A0A1C4AHI5"/>
<dbReference type="InterPro" id="IPR036259">
    <property type="entry name" value="MFS_trans_sf"/>
</dbReference>
<evidence type="ECO:0000313" key="9">
    <source>
        <dbReference type="EMBL" id="SCB94037.1"/>
    </source>
</evidence>
<feature type="transmembrane region" description="Helical" evidence="7">
    <location>
        <begin position="140"/>
        <end position="160"/>
    </location>
</feature>
<dbReference type="InterPro" id="IPR011701">
    <property type="entry name" value="MFS"/>
</dbReference>
<keyword evidence="2" id="KW-0813">Transport</keyword>
<feature type="transmembrane region" description="Helical" evidence="7">
    <location>
        <begin position="267"/>
        <end position="286"/>
    </location>
</feature>
<keyword evidence="5 7" id="KW-1133">Transmembrane helix</keyword>
<protein>
    <submittedName>
        <fullName evidence="9">Multidrug resistance protein B</fullName>
    </submittedName>
</protein>
<keyword evidence="6 7" id="KW-0472">Membrane</keyword>
<evidence type="ECO:0000256" key="7">
    <source>
        <dbReference type="SAM" id="Phobius"/>
    </source>
</evidence>
<dbReference type="RefSeq" id="WP_088121377.1">
    <property type="nucleotide sequence ID" value="NZ_FMBE01000012.1"/>
</dbReference>
<name>A0A1C4AHI5_9BACI</name>
<feature type="transmembrane region" description="Helical" evidence="7">
    <location>
        <begin position="298"/>
        <end position="314"/>
    </location>
</feature>
<dbReference type="GO" id="GO:0022857">
    <property type="term" value="F:transmembrane transporter activity"/>
    <property type="evidence" value="ECO:0007669"/>
    <property type="project" value="InterPro"/>
</dbReference>
<dbReference type="Gene3D" id="1.20.1250.20">
    <property type="entry name" value="MFS general substrate transporter like domains"/>
    <property type="match status" value="1"/>
</dbReference>
<evidence type="ECO:0000313" key="10">
    <source>
        <dbReference type="Proteomes" id="UP000196052"/>
    </source>
</evidence>
<dbReference type="Proteomes" id="UP000196052">
    <property type="component" value="Unassembled WGS sequence"/>
</dbReference>
<feature type="transmembrane region" description="Helical" evidence="7">
    <location>
        <begin position="166"/>
        <end position="185"/>
    </location>
</feature>
<dbReference type="InterPro" id="IPR020846">
    <property type="entry name" value="MFS_dom"/>
</dbReference>
<evidence type="ECO:0000256" key="1">
    <source>
        <dbReference type="ARBA" id="ARBA00004651"/>
    </source>
</evidence>
<evidence type="ECO:0000256" key="2">
    <source>
        <dbReference type="ARBA" id="ARBA00022448"/>
    </source>
</evidence>
<sequence>MGFWSMHRNIKIRIITSFLTRTVSTMIFPFMAIYFSIKLGSAIAGALLLINVIASLVIGLYGGYVGDRLGRKKVMIIGQSIQAISIACMGIANSDYVDSPWLTFVFMLVNSLGSGLMNPATEAMLIDVSTPENRKVMYSINYWAINLSIAIGAIFGGLLFENYRLQLFIGLTVIAIITLYVMAVYMEEVYVARKIVEKKNVLKDMADSYKVVMKDRTFLIFCAASICTLSLEFQINNYLGVRLQQEFETVHFLFGNGFTFDLTGIRMLSWISAENTILVVLCSALLIKMLKSFNDLKILYVGLFIYTIGFTILGTSNSLWVLLIAGLFQTVGEMMYVPVRQSIMADMVPNEARGSYMAINGMVFQVAKMNGALGVMLGSFIASWDMSALYFIVGMSSILLFMKAIGKEKYEDEREVSQIG</sequence>
<dbReference type="Pfam" id="PF07690">
    <property type="entry name" value="MFS_1"/>
    <property type="match status" value="1"/>
</dbReference>
<dbReference type="GO" id="GO:0005886">
    <property type="term" value="C:plasma membrane"/>
    <property type="evidence" value="ECO:0007669"/>
    <property type="project" value="UniProtKB-SubCell"/>
</dbReference>
<dbReference type="SUPFAM" id="SSF103473">
    <property type="entry name" value="MFS general substrate transporter"/>
    <property type="match status" value="1"/>
</dbReference>
<evidence type="ECO:0000256" key="3">
    <source>
        <dbReference type="ARBA" id="ARBA00022475"/>
    </source>
</evidence>
<evidence type="ECO:0000256" key="4">
    <source>
        <dbReference type="ARBA" id="ARBA00022692"/>
    </source>
</evidence>
<keyword evidence="3" id="KW-1003">Cell membrane</keyword>
<dbReference type="PANTHER" id="PTHR43266:SF10">
    <property type="entry name" value="BACILYSIN EXPORTER BACE-RELATED"/>
    <property type="match status" value="1"/>
</dbReference>
<feature type="transmembrane region" description="Helical" evidence="7">
    <location>
        <begin position="12"/>
        <end position="37"/>
    </location>
</feature>
<evidence type="ECO:0000259" key="8">
    <source>
        <dbReference type="PROSITE" id="PS50850"/>
    </source>
</evidence>
<comment type="subcellular location">
    <subcellularLocation>
        <location evidence="1">Cell membrane</location>
        <topology evidence="1">Multi-pass membrane protein</topology>
    </subcellularLocation>
</comment>
<organism evidence="9 10">
    <name type="scientific">Bacillus wiedmannii</name>
    <dbReference type="NCBI Taxonomy" id="1890302"/>
    <lineage>
        <taxon>Bacteria</taxon>
        <taxon>Bacillati</taxon>
        <taxon>Bacillota</taxon>
        <taxon>Bacilli</taxon>
        <taxon>Bacillales</taxon>
        <taxon>Bacillaceae</taxon>
        <taxon>Bacillus</taxon>
        <taxon>Bacillus cereus group</taxon>
    </lineage>
</organism>
<reference evidence="10" key="1">
    <citation type="submission" date="2016-08" db="EMBL/GenBank/DDBJ databases">
        <authorList>
            <person name="Loux V."/>
            <person name="Rue O."/>
        </authorList>
    </citation>
    <scope>NUCLEOTIDE SEQUENCE [LARGE SCALE GENOMIC DNA]</scope>
    <source>
        <strain evidence="10">INRA Bc05-F1</strain>
    </source>
</reference>
<proteinExistence type="predicted"/>
<feature type="transmembrane region" description="Helical" evidence="7">
    <location>
        <begin position="43"/>
        <end position="62"/>
    </location>
</feature>
<dbReference type="CDD" id="cd17329">
    <property type="entry name" value="MFS_MdtH_MDR_like"/>
    <property type="match status" value="1"/>
</dbReference>
<feature type="transmembrane region" description="Helical" evidence="7">
    <location>
        <begin position="388"/>
        <end position="405"/>
    </location>
</feature>
<dbReference type="PANTHER" id="PTHR43266">
    <property type="entry name" value="MACROLIDE-EFFLUX PROTEIN"/>
    <property type="match status" value="1"/>
</dbReference>